<evidence type="ECO:0000313" key="4">
    <source>
        <dbReference type="Proteomes" id="UP000004319"/>
    </source>
</evidence>
<accession>F7VGI6</accession>
<protein>
    <submittedName>
        <fullName evidence="3">Uncharacterized protein</fullName>
    </submittedName>
</protein>
<organism evidence="3 4">
    <name type="scientific">Acetobacter tropicalis NBRC 101654</name>
    <dbReference type="NCBI Taxonomy" id="749388"/>
    <lineage>
        <taxon>Bacteria</taxon>
        <taxon>Pseudomonadati</taxon>
        <taxon>Pseudomonadota</taxon>
        <taxon>Alphaproteobacteria</taxon>
        <taxon>Acetobacterales</taxon>
        <taxon>Acetobacteraceae</taxon>
        <taxon>Acetobacter</taxon>
    </lineage>
</organism>
<proteinExistence type="predicted"/>
<comment type="caution">
    <text evidence="3">The sequence shown here is derived from an EMBL/GenBank/DDBJ whole genome shotgun (WGS) entry which is preliminary data.</text>
</comment>
<feature type="transmembrane region" description="Helical" evidence="2">
    <location>
        <begin position="42"/>
        <end position="66"/>
    </location>
</feature>
<feature type="region of interest" description="Disordered" evidence="1">
    <location>
        <begin position="1"/>
        <end position="24"/>
    </location>
</feature>
<keyword evidence="2" id="KW-0812">Transmembrane</keyword>
<evidence type="ECO:0000256" key="2">
    <source>
        <dbReference type="SAM" id="Phobius"/>
    </source>
</evidence>
<dbReference type="AlphaFoldDB" id="F7VGI6"/>
<name>F7VGI6_9PROT</name>
<keyword evidence="2" id="KW-1133">Transmembrane helix</keyword>
<reference evidence="3 4" key="1">
    <citation type="journal article" date="2011" name="Biochem. Biophys. Res. Commun.">
        <title>Increased number of Arginine-based salt bridges contributes to the thermotolerance of thermotolerant acetic acid bacteria, Acetobacter tropicalis SKU1100.</title>
        <authorList>
            <person name="Matsutani M."/>
            <person name="Hirakawa H."/>
            <person name="Nishikura M."/>
            <person name="Soemphol W."/>
            <person name="Ali I.A.I."/>
            <person name="Yakushi T."/>
            <person name="Matsushita K."/>
        </authorList>
    </citation>
    <scope>NUCLEOTIDE SEQUENCE [LARGE SCALE GENOMIC DNA]</scope>
    <source>
        <strain evidence="3 4">NBRC 101654</strain>
    </source>
</reference>
<dbReference type="Proteomes" id="UP000004319">
    <property type="component" value="Unassembled WGS sequence"/>
</dbReference>
<keyword evidence="2" id="KW-0472">Membrane</keyword>
<gene>
    <name evidence="3" type="ORF">ATPR_2485</name>
</gene>
<sequence length="145" mass="15560">MHPDYGKGTHNPLPHPDSGMTGWQKREKTGEIVEETPGTPKALLAAVIGMGILIIAGTITLVWVILHRMNAGPTHPSLPASVPLQEDTQGPVTLPPGTRLLSMARVQDDLLALHVSENGQDKVLLWQVSTHRLRSGLILPTPSAP</sequence>
<evidence type="ECO:0000256" key="1">
    <source>
        <dbReference type="SAM" id="MobiDB-lite"/>
    </source>
</evidence>
<evidence type="ECO:0000313" key="3">
    <source>
        <dbReference type="EMBL" id="GAA09481.1"/>
    </source>
</evidence>
<dbReference type="EMBL" id="BABS01000095">
    <property type="protein sequence ID" value="GAA09481.1"/>
    <property type="molecule type" value="Genomic_DNA"/>
</dbReference>